<accession>A0A8S1P0E0</accession>
<sequence>MVNDDNAPINTYNRQNVNKRPIYYAEKSQQKGYYSILYRVTWIENLQMGIIVTTQLTSDIIVKEFLQMVIQEFNQTFNKAEIELFFFFNDFNIYELYEMNEYERSDEELSPYDEHQKLCQLKTKSFCFETNLNNVEFFNGVLFKQSPFFQVTNISNK</sequence>
<dbReference type="Proteomes" id="UP000688137">
    <property type="component" value="Unassembled WGS sequence"/>
</dbReference>
<organism evidence="1 2">
    <name type="scientific">Paramecium primaurelia</name>
    <dbReference type="NCBI Taxonomy" id="5886"/>
    <lineage>
        <taxon>Eukaryota</taxon>
        <taxon>Sar</taxon>
        <taxon>Alveolata</taxon>
        <taxon>Ciliophora</taxon>
        <taxon>Intramacronucleata</taxon>
        <taxon>Oligohymenophorea</taxon>
        <taxon>Peniculida</taxon>
        <taxon>Parameciidae</taxon>
        <taxon>Paramecium</taxon>
    </lineage>
</organism>
<dbReference type="AlphaFoldDB" id="A0A8S1P0E0"/>
<keyword evidence="2" id="KW-1185">Reference proteome</keyword>
<proteinExistence type="predicted"/>
<protein>
    <submittedName>
        <fullName evidence="1">Uncharacterized protein</fullName>
    </submittedName>
</protein>
<dbReference type="EMBL" id="CAJJDM010000105">
    <property type="protein sequence ID" value="CAD8096821.1"/>
    <property type="molecule type" value="Genomic_DNA"/>
</dbReference>
<reference evidence="1" key="1">
    <citation type="submission" date="2021-01" db="EMBL/GenBank/DDBJ databases">
        <authorList>
            <consortium name="Genoscope - CEA"/>
            <person name="William W."/>
        </authorList>
    </citation>
    <scope>NUCLEOTIDE SEQUENCE</scope>
</reference>
<gene>
    <name evidence="1" type="ORF">PPRIM_AZ9-3.1.T1020119</name>
</gene>
<comment type="caution">
    <text evidence="1">The sequence shown here is derived from an EMBL/GenBank/DDBJ whole genome shotgun (WGS) entry which is preliminary data.</text>
</comment>
<name>A0A8S1P0E0_PARPR</name>
<evidence type="ECO:0000313" key="2">
    <source>
        <dbReference type="Proteomes" id="UP000688137"/>
    </source>
</evidence>
<evidence type="ECO:0000313" key="1">
    <source>
        <dbReference type="EMBL" id="CAD8096821.1"/>
    </source>
</evidence>